<protein>
    <recommendedName>
        <fullName evidence="3">Coenzyme A biosynthesis bifunctional protein CoaBC</fullName>
    </recommendedName>
    <alternativeName>
        <fullName evidence="3">DNA/pantothenate metabolism flavoprotein</fullName>
    </alternativeName>
    <alternativeName>
        <fullName evidence="3">Phosphopantothenoylcysteine synthetase/decarboxylase</fullName>
        <shortName evidence="3">PPCS-PPCDC</shortName>
    </alternativeName>
    <domain>
        <recommendedName>
            <fullName evidence="3">Phosphopantothenoylcysteine decarboxylase</fullName>
            <shortName evidence="3">PPC decarboxylase</shortName>
            <shortName evidence="3">PPC-DC</shortName>
            <ecNumber evidence="3">4.1.1.36</ecNumber>
        </recommendedName>
        <alternativeName>
            <fullName evidence="3">CoaC</fullName>
        </alternativeName>
    </domain>
    <domain>
        <recommendedName>
            <fullName evidence="3">Phosphopantothenate--cysteine ligase</fullName>
            <ecNumber evidence="3">6.3.2.5</ecNumber>
        </recommendedName>
        <alternativeName>
            <fullName evidence="3">CoaB</fullName>
        </alternativeName>
        <alternativeName>
            <fullName evidence="3">Phosphopantothenoylcysteine synthetase</fullName>
            <shortName evidence="3">PPC synthetase</shortName>
            <shortName evidence="3">PPC-S</shortName>
        </alternativeName>
    </domain>
</protein>
<keyword evidence="3" id="KW-0479">Metal-binding</keyword>
<keyword evidence="3" id="KW-0511">Multifunctional enzyme</keyword>
<dbReference type="InterPro" id="IPR036551">
    <property type="entry name" value="Flavin_trans-like"/>
</dbReference>
<dbReference type="GO" id="GO:0004633">
    <property type="term" value="F:phosphopantothenoylcysteine decarboxylase activity"/>
    <property type="evidence" value="ECO:0007669"/>
    <property type="project" value="UniProtKB-UniRule"/>
</dbReference>
<dbReference type="InterPro" id="IPR035929">
    <property type="entry name" value="CoaB-like_sf"/>
</dbReference>
<feature type="binding site" evidence="3">
    <location>
        <position position="343"/>
    </location>
    <ligand>
        <name>CTP</name>
        <dbReference type="ChEBI" id="CHEBI:37563"/>
    </ligand>
</feature>
<evidence type="ECO:0000256" key="3">
    <source>
        <dbReference type="HAMAP-Rule" id="MF_02225"/>
    </source>
</evidence>
<feature type="binding site" evidence="3">
    <location>
        <begin position="301"/>
        <end position="304"/>
    </location>
    <ligand>
        <name>CTP</name>
        <dbReference type="ChEBI" id="CHEBI:37563"/>
    </ligand>
</feature>
<evidence type="ECO:0000313" key="7">
    <source>
        <dbReference type="EMBL" id="NKY21892.1"/>
    </source>
</evidence>
<organism evidence="7 8">
    <name type="scientific">Cellulomonas denverensis</name>
    <dbReference type="NCBI Taxonomy" id="264297"/>
    <lineage>
        <taxon>Bacteria</taxon>
        <taxon>Bacillati</taxon>
        <taxon>Actinomycetota</taxon>
        <taxon>Actinomycetes</taxon>
        <taxon>Micrococcales</taxon>
        <taxon>Cellulomonadaceae</taxon>
        <taxon>Cellulomonas</taxon>
    </lineage>
</organism>
<dbReference type="PANTHER" id="PTHR14359">
    <property type="entry name" value="HOMO-OLIGOMERIC FLAVIN CONTAINING CYS DECARBOXYLASE FAMILY"/>
    <property type="match status" value="1"/>
</dbReference>
<evidence type="ECO:0000259" key="6">
    <source>
        <dbReference type="Pfam" id="PF04127"/>
    </source>
</evidence>
<feature type="binding site" evidence="3">
    <location>
        <position position="339"/>
    </location>
    <ligand>
        <name>CTP</name>
        <dbReference type="ChEBI" id="CHEBI:37563"/>
    </ligand>
</feature>
<dbReference type="Gene3D" id="3.40.50.1950">
    <property type="entry name" value="Flavin prenyltransferase-like"/>
    <property type="match status" value="1"/>
</dbReference>
<keyword evidence="3 4" id="KW-0288">FMN</keyword>
<dbReference type="NCBIfam" id="TIGR00521">
    <property type="entry name" value="coaBC_dfp"/>
    <property type="match status" value="1"/>
</dbReference>
<dbReference type="GO" id="GO:0010181">
    <property type="term" value="F:FMN binding"/>
    <property type="evidence" value="ECO:0007669"/>
    <property type="project" value="UniProtKB-UniRule"/>
</dbReference>
<comment type="cofactor">
    <cofactor evidence="3">
        <name>Mg(2+)</name>
        <dbReference type="ChEBI" id="CHEBI:18420"/>
    </cofactor>
</comment>
<dbReference type="SUPFAM" id="SSF52507">
    <property type="entry name" value="Homo-oligomeric flavin-containing Cys decarboxylases, HFCD"/>
    <property type="match status" value="1"/>
</dbReference>
<dbReference type="HAMAP" id="MF_02225">
    <property type="entry name" value="CoaBC"/>
    <property type="match status" value="1"/>
</dbReference>
<feature type="binding site" evidence="3">
    <location>
        <position position="321"/>
    </location>
    <ligand>
        <name>CTP</name>
        <dbReference type="ChEBI" id="CHEBI:37563"/>
    </ligand>
</feature>
<evidence type="ECO:0000256" key="4">
    <source>
        <dbReference type="RuleBase" id="RU364078"/>
    </source>
</evidence>
<keyword evidence="3" id="KW-0460">Magnesium</keyword>
<feature type="region of interest" description="Phosphopantothenoylcysteine decarboxylase" evidence="3">
    <location>
        <begin position="1"/>
        <end position="184"/>
    </location>
</feature>
<accession>A0A7X6QY80</accession>
<name>A0A7X6QY80_9CELL</name>
<evidence type="ECO:0000313" key="8">
    <source>
        <dbReference type="Proteomes" id="UP000581206"/>
    </source>
</evidence>
<dbReference type="GO" id="GO:0071513">
    <property type="term" value="C:phosphopantothenoylcysteine decarboxylase complex"/>
    <property type="evidence" value="ECO:0007669"/>
    <property type="project" value="TreeGrafter"/>
</dbReference>
<feature type="region of interest" description="Phosphopantothenate--cysteine ligase" evidence="3">
    <location>
        <begin position="185"/>
        <end position="401"/>
    </location>
</feature>
<feature type="binding site" evidence="3">
    <location>
        <position position="283"/>
    </location>
    <ligand>
        <name>CTP</name>
        <dbReference type="ChEBI" id="CHEBI:37563"/>
    </ligand>
</feature>
<dbReference type="GO" id="GO:0015941">
    <property type="term" value="P:pantothenate catabolic process"/>
    <property type="evidence" value="ECO:0007669"/>
    <property type="project" value="InterPro"/>
</dbReference>
<comment type="similarity">
    <text evidence="3 4">In the N-terminal section; belongs to the HFCD (homo-oligomeric flavin containing Cys decarboxylase) superfamily.</text>
</comment>
<gene>
    <name evidence="3 7" type="primary">coaBC</name>
    <name evidence="7" type="ORF">HGA03_04360</name>
</gene>
<dbReference type="PANTHER" id="PTHR14359:SF6">
    <property type="entry name" value="PHOSPHOPANTOTHENOYLCYSTEINE DECARBOXYLASE"/>
    <property type="match status" value="1"/>
</dbReference>
<comment type="pathway">
    <text evidence="3 4">Cofactor biosynthesis; coenzyme A biosynthesis; CoA from (R)-pantothenate: step 2/5.</text>
</comment>
<comment type="cofactor">
    <cofactor evidence="3">
        <name>FMN</name>
        <dbReference type="ChEBI" id="CHEBI:58210"/>
    </cofactor>
    <text evidence="3">Binds 1 FMN per subunit.</text>
</comment>
<dbReference type="SUPFAM" id="SSF102645">
    <property type="entry name" value="CoaB-like"/>
    <property type="match status" value="1"/>
</dbReference>
<dbReference type="EC" id="6.3.2.5" evidence="3"/>
<dbReference type="InterPro" id="IPR003382">
    <property type="entry name" value="Flavoprotein"/>
</dbReference>
<comment type="similarity">
    <text evidence="3 4">In the C-terminal section; belongs to the PPC synthetase family.</text>
</comment>
<dbReference type="AlphaFoldDB" id="A0A7X6QY80"/>
<dbReference type="RefSeq" id="WP_168629021.1">
    <property type="nucleotide sequence ID" value="NZ_BONL01000002.1"/>
</dbReference>
<dbReference type="GO" id="GO:0015937">
    <property type="term" value="P:coenzyme A biosynthetic process"/>
    <property type="evidence" value="ECO:0007669"/>
    <property type="project" value="UniProtKB-UniRule"/>
</dbReference>
<evidence type="ECO:0000256" key="2">
    <source>
        <dbReference type="ARBA" id="ARBA00023239"/>
    </source>
</evidence>
<keyword evidence="1 3" id="KW-0210">Decarboxylase</keyword>
<comment type="catalytic activity">
    <reaction evidence="3 4">
        <text>N-[(R)-4-phosphopantothenoyl]-L-cysteine + H(+) = (R)-4'-phosphopantetheine + CO2</text>
        <dbReference type="Rhea" id="RHEA:16793"/>
        <dbReference type="ChEBI" id="CHEBI:15378"/>
        <dbReference type="ChEBI" id="CHEBI:16526"/>
        <dbReference type="ChEBI" id="CHEBI:59458"/>
        <dbReference type="ChEBI" id="CHEBI:61723"/>
        <dbReference type="EC" id="4.1.1.36"/>
    </reaction>
</comment>
<sequence>MRIVLGVAGGIAAYKAALILRLLTESGHDVRVVPTRAALEFVGRATWEALSGHPVSTEVFEDVADVPHVRLGREAELVIVAPATADLLARATHGRADDLLTATLLTATCPVVMAPAMHTEMWQHPATRANVATLRERGVHVIEPDSGRLTGADTGPGRLPEPEAIVAAALAAAAGHRRDLAGRRVVISAGGTREPLDPVRFLGNRSSGKQGVALARAAWARGADVVLVGANLAVPAPAGVRTVPVGSAAELRDAVRAEAAGADVVVMAAAVADFRPATGATHKIKKQPDGTVPPLELVQNPDILAELAADRPRAGQVVVGFAAETGDAEGDVLHHGRQKARRKGADLLAVNAVGDGVGFGTAENTVTLLDGSGAEVGAASGSKDVVAHAIWDAVVARLDRV</sequence>
<dbReference type="Pfam" id="PF04127">
    <property type="entry name" value="DFP"/>
    <property type="match status" value="1"/>
</dbReference>
<dbReference type="GO" id="GO:0046872">
    <property type="term" value="F:metal ion binding"/>
    <property type="evidence" value="ECO:0007669"/>
    <property type="project" value="UniProtKB-KW"/>
</dbReference>
<keyword evidence="8" id="KW-1185">Reference proteome</keyword>
<evidence type="ECO:0000256" key="1">
    <source>
        <dbReference type="ARBA" id="ARBA00022793"/>
    </source>
</evidence>
<dbReference type="InterPro" id="IPR005252">
    <property type="entry name" value="CoaBC"/>
</dbReference>
<comment type="catalytic activity">
    <reaction evidence="3 4">
        <text>(R)-4'-phosphopantothenate + L-cysteine + CTP = N-[(R)-4-phosphopantothenoyl]-L-cysteine + CMP + diphosphate + H(+)</text>
        <dbReference type="Rhea" id="RHEA:19397"/>
        <dbReference type="ChEBI" id="CHEBI:10986"/>
        <dbReference type="ChEBI" id="CHEBI:15378"/>
        <dbReference type="ChEBI" id="CHEBI:33019"/>
        <dbReference type="ChEBI" id="CHEBI:35235"/>
        <dbReference type="ChEBI" id="CHEBI:37563"/>
        <dbReference type="ChEBI" id="CHEBI:59458"/>
        <dbReference type="ChEBI" id="CHEBI:60377"/>
        <dbReference type="EC" id="6.3.2.5"/>
    </reaction>
</comment>
<dbReference type="EC" id="4.1.1.36" evidence="3"/>
<comment type="function">
    <text evidence="3">Catalyzes two sequential steps in the biosynthesis of coenzyme A. In the first step cysteine is conjugated to 4'-phosphopantothenate to form 4-phosphopantothenoylcysteine. In the second step the latter compound is decarboxylated to form 4'-phosphopantotheine.</text>
</comment>
<reference evidence="7 8" key="1">
    <citation type="submission" date="2020-04" db="EMBL/GenBank/DDBJ databases">
        <title>MicrobeNet Type strains.</title>
        <authorList>
            <person name="Nicholson A.C."/>
        </authorList>
    </citation>
    <scope>NUCLEOTIDE SEQUENCE [LARGE SCALE GENOMIC DNA]</scope>
    <source>
        <strain evidence="7 8">ATCC BAA-788</strain>
    </source>
</reference>
<dbReference type="EMBL" id="JAAXOX010000002">
    <property type="protein sequence ID" value="NKY21892.1"/>
    <property type="molecule type" value="Genomic_DNA"/>
</dbReference>
<keyword evidence="3 4" id="KW-0285">Flavoprotein</keyword>
<dbReference type="Proteomes" id="UP000581206">
    <property type="component" value="Unassembled WGS sequence"/>
</dbReference>
<proteinExistence type="inferred from homology"/>
<keyword evidence="3 4" id="KW-0436">Ligase</keyword>
<dbReference type="UniPathway" id="UPA00241">
    <property type="reaction ID" value="UER00353"/>
</dbReference>
<keyword evidence="2 3" id="KW-0456">Lyase</keyword>
<comment type="caution">
    <text evidence="3">Lacks conserved residue(s) required for the propagation of feature annotation.</text>
</comment>
<comment type="function">
    <text evidence="4">Catalyzes two steps in the biosynthesis of coenzyme A. In the first step cysteine is conjugated to 4'-phosphopantothenate to form 4-phosphopantothenoylcysteine, in the latter compound is decarboxylated to form 4'-phosphopantotheine.</text>
</comment>
<feature type="domain" description="Flavoprotein" evidence="5">
    <location>
        <begin position="1"/>
        <end position="170"/>
    </location>
</feature>
<feature type="binding site" evidence="3">
    <location>
        <position position="273"/>
    </location>
    <ligand>
        <name>CTP</name>
        <dbReference type="ChEBI" id="CHEBI:37563"/>
    </ligand>
</feature>
<evidence type="ECO:0000259" key="5">
    <source>
        <dbReference type="Pfam" id="PF02441"/>
    </source>
</evidence>
<feature type="domain" description="DNA/pantothenate metabolism flavoprotein C-terminal" evidence="6">
    <location>
        <begin position="180"/>
        <end position="396"/>
    </location>
</feature>
<dbReference type="InterPro" id="IPR007085">
    <property type="entry name" value="DNA/pantothenate-metab_flavo_C"/>
</dbReference>
<comment type="pathway">
    <text evidence="3 4">Cofactor biosynthesis; coenzyme A biosynthesis; CoA from (R)-pantothenate: step 3/5.</text>
</comment>
<comment type="caution">
    <text evidence="7">The sequence shown here is derived from an EMBL/GenBank/DDBJ whole genome shotgun (WGS) entry which is preliminary data.</text>
</comment>
<dbReference type="GO" id="GO:0004632">
    <property type="term" value="F:phosphopantothenate--cysteine ligase activity"/>
    <property type="evidence" value="ECO:0007669"/>
    <property type="project" value="UniProtKB-UniRule"/>
</dbReference>
<dbReference type="Pfam" id="PF02441">
    <property type="entry name" value="Flavoprotein"/>
    <property type="match status" value="1"/>
</dbReference>
<dbReference type="Gene3D" id="3.40.50.10300">
    <property type="entry name" value="CoaB-like"/>
    <property type="match status" value="1"/>
</dbReference>